<reference evidence="2 3" key="1">
    <citation type="submission" date="2018-02" db="EMBL/GenBank/DDBJ databases">
        <title>The genomes of Aspergillus section Nigri reveals drivers in fungal speciation.</title>
        <authorList>
            <consortium name="DOE Joint Genome Institute"/>
            <person name="Vesth T.C."/>
            <person name="Nybo J."/>
            <person name="Theobald S."/>
            <person name="Brandl J."/>
            <person name="Frisvad J.C."/>
            <person name="Nielsen K.F."/>
            <person name="Lyhne E.K."/>
            <person name="Kogle M.E."/>
            <person name="Kuo A."/>
            <person name="Riley R."/>
            <person name="Clum A."/>
            <person name="Nolan M."/>
            <person name="Lipzen A."/>
            <person name="Salamov A."/>
            <person name="Henrissat B."/>
            <person name="Wiebenga A."/>
            <person name="De vries R.P."/>
            <person name="Grigoriev I.V."/>
            <person name="Mortensen U.H."/>
            <person name="Andersen M.R."/>
            <person name="Baker S.E."/>
        </authorList>
    </citation>
    <scope>NUCLEOTIDE SEQUENCE [LARGE SCALE GENOMIC DNA]</scope>
    <source>
        <strain evidence="2 3">CBS 707.79</strain>
    </source>
</reference>
<dbReference type="PANTHER" id="PTHR48079">
    <property type="entry name" value="PROTEIN YEEZ"/>
    <property type="match status" value="1"/>
</dbReference>
<dbReference type="InterPro" id="IPR051783">
    <property type="entry name" value="NAD(P)-dependent_oxidoreduct"/>
</dbReference>
<dbReference type="GO" id="GO:0004029">
    <property type="term" value="F:aldehyde dehydrogenase (NAD+) activity"/>
    <property type="evidence" value="ECO:0007669"/>
    <property type="project" value="TreeGrafter"/>
</dbReference>
<evidence type="ECO:0000313" key="2">
    <source>
        <dbReference type="EMBL" id="PYH91814.1"/>
    </source>
</evidence>
<dbReference type="STRING" id="1448320.A0A319D3H8"/>
<dbReference type="SUPFAM" id="SSF51735">
    <property type="entry name" value="NAD(P)-binding Rossmann-fold domains"/>
    <property type="match status" value="1"/>
</dbReference>
<organism evidence="2 3">
    <name type="scientific">Aspergillus ellipticus CBS 707.79</name>
    <dbReference type="NCBI Taxonomy" id="1448320"/>
    <lineage>
        <taxon>Eukaryota</taxon>
        <taxon>Fungi</taxon>
        <taxon>Dikarya</taxon>
        <taxon>Ascomycota</taxon>
        <taxon>Pezizomycotina</taxon>
        <taxon>Eurotiomycetes</taxon>
        <taxon>Eurotiomycetidae</taxon>
        <taxon>Eurotiales</taxon>
        <taxon>Aspergillaceae</taxon>
        <taxon>Aspergillus</taxon>
        <taxon>Aspergillus subgen. Circumdati</taxon>
    </lineage>
</organism>
<sequence>MPSLDPVISPTIANQKAKKVVPGIEPGLLESESRVITITLHNLVVKGTNIFLTGGSGFIGSVVIPTAIARNYIVHALSRTPATDEKIQVDAVVHLATAYEFGKTASYDDVIPVDIAALDAIADGVAGTETSVVTTSGTLVVAADPRGEETDESAAEDPEPLNTRVKVEKYGLSLVETRGVKVMSVRLAPYVYGRGGSGVRRWMELAKMVGSVICVDGGVNRTTTVHVDDAAELYLKAAERGRAGEVYNASRDTKVTAKEIFGAVAEIMGVEVTDMDFETVKDRFGVVLARFLNVENRASGAKARTELGWEIKGQGILKEIREGSYRQVAEELRK</sequence>
<evidence type="ECO:0000313" key="3">
    <source>
        <dbReference type="Proteomes" id="UP000247810"/>
    </source>
</evidence>
<dbReference type="OrthoDB" id="10262413at2759"/>
<evidence type="ECO:0000259" key="1">
    <source>
        <dbReference type="Pfam" id="PF01370"/>
    </source>
</evidence>
<dbReference type="GO" id="GO:0005737">
    <property type="term" value="C:cytoplasm"/>
    <property type="evidence" value="ECO:0007669"/>
    <property type="project" value="TreeGrafter"/>
</dbReference>
<gene>
    <name evidence="2" type="ORF">BO71DRAFT_458980</name>
</gene>
<dbReference type="Gene3D" id="3.40.50.720">
    <property type="entry name" value="NAD(P)-binding Rossmann-like Domain"/>
    <property type="match status" value="1"/>
</dbReference>
<dbReference type="InterPro" id="IPR036291">
    <property type="entry name" value="NAD(P)-bd_dom_sf"/>
</dbReference>
<feature type="domain" description="NAD-dependent epimerase/dehydratase" evidence="1">
    <location>
        <begin position="50"/>
        <end position="249"/>
    </location>
</feature>
<dbReference type="PANTHER" id="PTHR48079:SF5">
    <property type="entry name" value="DEPENDENT EPIMERASE_DEHYDRATASE, PUTATIVE (AFU_ORTHOLOGUE AFUA_7G00180)-RELATED"/>
    <property type="match status" value="1"/>
</dbReference>
<proteinExistence type="predicted"/>
<name>A0A319D3H8_9EURO</name>
<protein>
    <submittedName>
        <fullName evidence="2">NAD(P)-binding protein</fullName>
    </submittedName>
</protein>
<dbReference type="InterPro" id="IPR001509">
    <property type="entry name" value="Epimerase_deHydtase"/>
</dbReference>
<accession>A0A319D3H8</accession>
<dbReference type="VEuPathDB" id="FungiDB:BO71DRAFT_458980"/>
<dbReference type="Pfam" id="PF01370">
    <property type="entry name" value="Epimerase"/>
    <property type="match status" value="1"/>
</dbReference>
<dbReference type="EMBL" id="KZ825933">
    <property type="protein sequence ID" value="PYH91814.1"/>
    <property type="molecule type" value="Genomic_DNA"/>
</dbReference>
<dbReference type="Proteomes" id="UP000247810">
    <property type="component" value="Unassembled WGS sequence"/>
</dbReference>
<dbReference type="AlphaFoldDB" id="A0A319D3H8"/>
<keyword evidence="3" id="KW-1185">Reference proteome</keyword>